<evidence type="ECO:0000256" key="1">
    <source>
        <dbReference type="SAM" id="MobiDB-lite"/>
    </source>
</evidence>
<dbReference type="EMBL" id="AE008923">
    <property type="protein sequence ID" value="AAM35283.1"/>
    <property type="molecule type" value="Genomic_DNA"/>
</dbReference>
<gene>
    <name evidence="2" type="ordered locus">XAC0392</name>
</gene>
<dbReference type="KEGG" id="xac:XAC0392"/>
<dbReference type="AntiFam" id="ANF00012">
    <property type="entry name" value="tRNA translation"/>
</dbReference>
<dbReference type="Proteomes" id="UP000000576">
    <property type="component" value="Chromosome"/>
</dbReference>
<proteinExistence type="predicted"/>
<dbReference type="AlphaFoldDB" id="A0AAI7ZCU2"/>
<organism evidence="2 3">
    <name type="scientific">Xanthomonas axonopodis pv. citri (strain 306)</name>
    <dbReference type="NCBI Taxonomy" id="190486"/>
    <lineage>
        <taxon>Bacteria</taxon>
        <taxon>Pseudomonadati</taxon>
        <taxon>Pseudomonadota</taxon>
        <taxon>Gammaproteobacteria</taxon>
        <taxon>Lysobacterales</taxon>
        <taxon>Lysobacteraceae</taxon>
        <taxon>Xanthomonas</taxon>
    </lineage>
</organism>
<evidence type="ECO:0000313" key="2">
    <source>
        <dbReference type="EMBL" id="AAM35283.1"/>
    </source>
</evidence>
<protein>
    <submittedName>
        <fullName evidence="2">Uncharacterized protein</fullName>
    </submittedName>
</protein>
<feature type="region of interest" description="Disordered" evidence="1">
    <location>
        <begin position="74"/>
        <end position="140"/>
    </location>
</feature>
<accession>A0AAI7ZCU2</accession>
<evidence type="ECO:0000313" key="3">
    <source>
        <dbReference type="Proteomes" id="UP000000576"/>
    </source>
</evidence>
<name>A0AAI7ZCU2_XANAC</name>
<sequence>MLPSVARPVRMPMDPDRPFDVQTTKSPRSLEGFCSSQDTPGTEFGAPGGIRTPDQWLRKPLLYPAELRAPGRTLCQNSRHARDGAGRRRTWASHGVTGDVMTPASRPGQSVGRNPMPRFERTGPRPCNGVAVSSGSLQNASPLNVTSLTVRLSTHPSAVTAELAL</sequence>
<reference evidence="2 3" key="1">
    <citation type="journal article" date="2002" name="Nature">
        <title>Comparison of the genomes of two Xanthomonas pathogens with differing host specificities.</title>
        <authorList>
            <person name="da Silva A.C."/>
            <person name="Ferro J.A."/>
            <person name="Reinach F.C."/>
            <person name="Farah C.S."/>
            <person name="Furlan L.R."/>
            <person name="Quaggio R.B."/>
            <person name="Monteiro-Vitorello C.B."/>
            <person name="Van Sluys M.A."/>
            <person name="Almeida N.F."/>
            <person name="Alves L.M."/>
            <person name="do Amaral A.M."/>
            <person name="Bertolini M.C."/>
            <person name="Camargo L.E."/>
            <person name="Camarotte G."/>
            <person name="Cannavan F."/>
            <person name="Cardozo J."/>
            <person name="Chambergo F."/>
            <person name="Ciapina L.P."/>
            <person name="Cicarelli R.M."/>
            <person name="Coutinho L.L."/>
            <person name="Cursino-Santos J.R."/>
            <person name="El-Dorry H."/>
            <person name="Faria J.B."/>
            <person name="Ferreira A.J."/>
            <person name="Ferreira R.C."/>
            <person name="Ferro M.I."/>
            <person name="Formighieri E.F."/>
            <person name="Franco M.C."/>
            <person name="Greggio C.C."/>
            <person name="Gruber A."/>
            <person name="Katsuyama A.M."/>
            <person name="Kishi L.T."/>
            <person name="Leite R.P."/>
            <person name="Lemos E.G."/>
            <person name="Lemos M.V."/>
            <person name="Locali E.C."/>
            <person name="Machado M.A."/>
            <person name="Madeira A.M."/>
            <person name="Martinez-Rossi N.M."/>
            <person name="Martins E.C."/>
            <person name="Meidanis J."/>
            <person name="Menck C.F."/>
            <person name="Miyaki C.Y."/>
            <person name="Moon D.H."/>
            <person name="Moreira L.M."/>
            <person name="Novo M.T."/>
            <person name="Okura V.K."/>
            <person name="Oliveira M.C."/>
            <person name="Oliveira V.R."/>
            <person name="Pereira H.A."/>
            <person name="Rossi A."/>
            <person name="Sena J.A."/>
            <person name="Silva C."/>
            <person name="de Souza R.F."/>
            <person name="Spinola L.A."/>
            <person name="Takita M.A."/>
            <person name="Tamura R.E."/>
            <person name="Teixeira E.C."/>
            <person name="Tezza R.I."/>
            <person name="Trindade dos Santos M."/>
            <person name="Truffi D."/>
            <person name="Tsai S.M."/>
            <person name="White F.F."/>
            <person name="Setubal J.C."/>
            <person name="Kitajima J.P."/>
        </authorList>
    </citation>
    <scope>NUCLEOTIDE SEQUENCE [LARGE SCALE GENOMIC DNA]</scope>
    <source>
        <strain evidence="2 3">306</strain>
    </source>
</reference>
<feature type="region of interest" description="Disordered" evidence="1">
    <location>
        <begin position="1"/>
        <end position="53"/>
    </location>
</feature>
<feature type="compositionally biased region" description="Polar residues" evidence="1">
    <location>
        <begin position="131"/>
        <end position="140"/>
    </location>
</feature>